<feature type="region of interest" description="Disordered" evidence="1">
    <location>
        <begin position="225"/>
        <end position="258"/>
    </location>
</feature>
<proteinExistence type="predicted"/>
<dbReference type="PANTHER" id="PTHR10151">
    <property type="entry name" value="ECTONUCLEOTIDE PYROPHOSPHATASE/PHOSPHODIESTERASE"/>
    <property type="match status" value="1"/>
</dbReference>
<dbReference type="STRING" id="500610.SAMN02799615_04056"/>
<dbReference type="GO" id="GO:0016787">
    <property type="term" value="F:hydrolase activity"/>
    <property type="evidence" value="ECO:0007669"/>
    <property type="project" value="UniProtKB-ARBA"/>
</dbReference>
<accession>A0A1I2JJ86</accession>
<keyword evidence="2" id="KW-0732">Signal</keyword>
<feature type="signal peptide" evidence="2">
    <location>
        <begin position="1"/>
        <end position="27"/>
    </location>
</feature>
<dbReference type="SUPFAM" id="SSF53649">
    <property type="entry name" value="Alkaline phosphatase-like"/>
    <property type="match status" value="1"/>
</dbReference>
<evidence type="ECO:0000256" key="1">
    <source>
        <dbReference type="SAM" id="MobiDB-lite"/>
    </source>
</evidence>
<evidence type="ECO:0000313" key="3">
    <source>
        <dbReference type="EMBL" id="SFF54148.1"/>
    </source>
</evidence>
<dbReference type="PANTHER" id="PTHR10151:SF120">
    <property type="entry name" value="BIS(5'-ADENOSYL)-TRIPHOSPHATASE"/>
    <property type="match status" value="1"/>
</dbReference>
<reference evidence="4" key="1">
    <citation type="submission" date="2016-10" db="EMBL/GenBank/DDBJ databases">
        <authorList>
            <person name="Varghese N."/>
            <person name="Submissions S."/>
        </authorList>
    </citation>
    <scope>NUCLEOTIDE SEQUENCE [LARGE SCALE GENOMIC DNA]</scope>
    <source>
        <strain evidence="4">UNC178MFTsu3.1</strain>
    </source>
</reference>
<name>A0A1I2JJ86_9GAMM</name>
<dbReference type="GO" id="GO:0005773">
    <property type="term" value="C:vacuole"/>
    <property type="evidence" value="ECO:0007669"/>
    <property type="project" value="TreeGrafter"/>
</dbReference>
<keyword evidence="4" id="KW-1185">Reference proteome</keyword>
<feature type="chain" id="PRO_5011664234" evidence="2">
    <location>
        <begin position="28"/>
        <end position="673"/>
    </location>
</feature>
<dbReference type="AlphaFoldDB" id="A0A1I2JJ86"/>
<dbReference type="InterPro" id="IPR017850">
    <property type="entry name" value="Alkaline_phosphatase_core_sf"/>
</dbReference>
<evidence type="ECO:0000256" key="2">
    <source>
        <dbReference type="SAM" id="SignalP"/>
    </source>
</evidence>
<dbReference type="InterPro" id="IPR002591">
    <property type="entry name" value="Phosphodiest/P_Trfase"/>
</dbReference>
<evidence type="ECO:0000313" key="4">
    <source>
        <dbReference type="Proteomes" id="UP000199477"/>
    </source>
</evidence>
<dbReference type="EMBL" id="FONH01000026">
    <property type="protein sequence ID" value="SFF54148.1"/>
    <property type="molecule type" value="Genomic_DNA"/>
</dbReference>
<organism evidence="3 4">
    <name type="scientific">Dyella marensis</name>
    <dbReference type="NCBI Taxonomy" id="500610"/>
    <lineage>
        <taxon>Bacteria</taxon>
        <taxon>Pseudomonadati</taxon>
        <taxon>Pseudomonadota</taxon>
        <taxon>Gammaproteobacteria</taxon>
        <taxon>Lysobacterales</taxon>
        <taxon>Rhodanobacteraceae</taxon>
        <taxon>Dyella</taxon>
    </lineage>
</organism>
<dbReference type="Proteomes" id="UP000199477">
    <property type="component" value="Unassembled WGS sequence"/>
</dbReference>
<sequence length="673" mass="72606">MLPLHRRALKTAAALLLTAIYASPALAAPHRVILFVWDGMRPDAVSEEDTPNLLALSRRGTWFEDNHSTYPTFTMANASTFATGSFPGTLGFYGNRFWASRETGLKTTPVARTTTGEDVNFRNPVYVEDDLVLRALDKASKGDLLELPTLFAAAQKAGLKTAAIGKSGAAFLQNYRLPNQGDPDKVGLLLDERTALPLSFAKELQAAGFPLPKTTPNVYAEGELTLRGEDEDPTARGKAAKLKDGATSDATAGGDTPPSAANEWMMKVYLDQVLPRHKPDLSVVWMRNPDTTQHIYGVGSPEFHLALQAQDALLGQLEAKLRELGMAGDTDIIVVSDHGHSNIAGPTDLFPLRQINDGRVAGVDAEWGYSVSGGIRMAHELTTRGGIPAFDGLGCVYSPVMTGIRADGSQQQPTRYDDDGRVCGKPMAYTTPSYVVPDTLPKGALVLAPNGGTEYFYQPEHDADVVKRAVRFLQSREYVAAVFVAKRYGNLPGTLPAENVHLENAARGPDIIVSYAWDADATIQGFRGTEYSTVFPESPSERGEHGSFSPIDVHNTLLAAGPSFRGGFRDALPSGNVDVAPTIAALLGLKLPQAQGRVLQEALGGTLGKAADSYRVTPTELRPAQASTGLSMQRVDGSTLQGSSYTFRLQLKQLESADGKRWTYFDYAKPERH</sequence>
<protein>
    <submittedName>
        <fullName evidence="3">Type I phosphodiesterase / nucleotide pyrophosphatase</fullName>
    </submittedName>
</protein>
<dbReference type="Gene3D" id="3.40.720.10">
    <property type="entry name" value="Alkaline Phosphatase, subunit A"/>
    <property type="match status" value="2"/>
</dbReference>
<gene>
    <name evidence="3" type="ORF">SAMN02799615_04056</name>
</gene>
<dbReference type="Pfam" id="PF01663">
    <property type="entry name" value="Phosphodiest"/>
    <property type="match status" value="1"/>
</dbReference>
<dbReference type="RefSeq" id="WP_026633378.1">
    <property type="nucleotide sequence ID" value="NZ_FONH01000026.1"/>
</dbReference>